<protein>
    <submittedName>
        <fullName evidence="1">Uncharacterized protein</fullName>
    </submittedName>
</protein>
<name>A0A2P8F7Q0_9RHOB</name>
<dbReference type="RefSeq" id="WP_106609851.1">
    <property type="nucleotide sequence ID" value="NZ_PYGJ01000015.1"/>
</dbReference>
<gene>
    <name evidence="1" type="ORF">CLV88_11586</name>
</gene>
<evidence type="ECO:0000313" key="2">
    <source>
        <dbReference type="Proteomes" id="UP000240418"/>
    </source>
</evidence>
<keyword evidence="2" id="KW-1185">Reference proteome</keyword>
<evidence type="ECO:0000313" key="1">
    <source>
        <dbReference type="EMBL" id="PSL17739.1"/>
    </source>
</evidence>
<dbReference type="EMBL" id="PYGJ01000015">
    <property type="protein sequence ID" value="PSL17739.1"/>
    <property type="molecule type" value="Genomic_DNA"/>
</dbReference>
<sequence>MSTLLKTVEAFPRGRSSQELYALIDTDFTATRREEILTELLSLQKRGLVLLGHDNKWRTATRVIAKSSGPEAGTPARACTNQVEAMVASPARFGTEQDAFVFASEELEVDGAINANALLRYYRAALQSDPRGALTQANDRHGTAF</sequence>
<proteinExistence type="predicted"/>
<dbReference type="AlphaFoldDB" id="A0A2P8F7Q0"/>
<dbReference type="Proteomes" id="UP000240418">
    <property type="component" value="Unassembled WGS sequence"/>
</dbReference>
<comment type="caution">
    <text evidence="1">The sequence shown here is derived from an EMBL/GenBank/DDBJ whole genome shotgun (WGS) entry which is preliminary data.</text>
</comment>
<organism evidence="1 2">
    <name type="scientific">Shimia abyssi</name>
    <dbReference type="NCBI Taxonomy" id="1662395"/>
    <lineage>
        <taxon>Bacteria</taxon>
        <taxon>Pseudomonadati</taxon>
        <taxon>Pseudomonadota</taxon>
        <taxon>Alphaproteobacteria</taxon>
        <taxon>Rhodobacterales</taxon>
        <taxon>Roseobacteraceae</taxon>
    </lineage>
</organism>
<dbReference type="OrthoDB" id="9757917at2"/>
<reference evidence="1 2" key="1">
    <citation type="submission" date="2018-03" db="EMBL/GenBank/DDBJ databases">
        <title>Genomic Encyclopedia of Archaeal and Bacterial Type Strains, Phase II (KMG-II): from individual species to whole genera.</title>
        <authorList>
            <person name="Goeker M."/>
        </authorList>
    </citation>
    <scope>NUCLEOTIDE SEQUENCE [LARGE SCALE GENOMIC DNA]</scope>
    <source>
        <strain evidence="1 2">DSM 100673</strain>
    </source>
</reference>
<accession>A0A2P8F7Q0</accession>